<dbReference type="PROSITE" id="PS50045">
    <property type="entry name" value="SIGMA54_INTERACT_4"/>
    <property type="match status" value="1"/>
</dbReference>
<gene>
    <name evidence="7" type="ORF">SAMN05216233_122127</name>
</gene>
<dbReference type="GO" id="GO:0043565">
    <property type="term" value="F:sequence-specific DNA binding"/>
    <property type="evidence" value="ECO:0007669"/>
    <property type="project" value="InterPro"/>
</dbReference>
<dbReference type="FunFam" id="3.40.50.300:FF:000006">
    <property type="entry name" value="DNA-binding transcriptional regulator NtrC"/>
    <property type="match status" value="1"/>
</dbReference>
<dbReference type="Proteomes" id="UP000198870">
    <property type="component" value="Unassembled WGS sequence"/>
</dbReference>
<dbReference type="PROSITE" id="PS00675">
    <property type="entry name" value="SIGMA54_INTERACT_1"/>
    <property type="match status" value="1"/>
</dbReference>
<keyword evidence="5" id="KW-0804">Transcription</keyword>
<reference evidence="7 8" key="1">
    <citation type="submission" date="2016-10" db="EMBL/GenBank/DDBJ databases">
        <authorList>
            <person name="de Groot N.N."/>
        </authorList>
    </citation>
    <scope>NUCLEOTIDE SEQUENCE [LARGE SCALE GENOMIC DNA]</scope>
    <source>
        <strain evidence="7 8">AA1</strain>
    </source>
</reference>
<dbReference type="GO" id="GO:0006355">
    <property type="term" value="P:regulation of DNA-templated transcription"/>
    <property type="evidence" value="ECO:0007669"/>
    <property type="project" value="InterPro"/>
</dbReference>
<dbReference type="SMART" id="SM00382">
    <property type="entry name" value="AAA"/>
    <property type="match status" value="1"/>
</dbReference>
<dbReference type="Gene3D" id="1.10.10.60">
    <property type="entry name" value="Homeodomain-like"/>
    <property type="match status" value="1"/>
</dbReference>
<dbReference type="GO" id="GO:0005524">
    <property type="term" value="F:ATP binding"/>
    <property type="evidence" value="ECO:0007669"/>
    <property type="project" value="UniProtKB-KW"/>
</dbReference>
<protein>
    <submittedName>
        <fullName evidence="7">Two-component system, response regulator FlrC</fullName>
    </submittedName>
</protein>
<name>A0A1G5IYP7_9BACT</name>
<evidence type="ECO:0000256" key="4">
    <source>
        <dbReference type="ARBA" id="ARBA00023125"/>
    </source>
</evidence>
<keyword evidence="3" id="KW-0805">Transcription regulation</keyword>
<dbReference type="InterPro" id="IPR002078">
    <property type="entry name" value="Sigma_54_int"/>
</dbReference>
<evidence type="ECO:0000256" key="2">
    <source>
        <dbReference type="ARBA" id="ARBA00022840"/>
    </source>
</evidence>
<dbReference type="Pfam" id="PF00158">
    <property type="entry name" value="Sigma54_activat"/>
    <property type="match status" value="1"/>
</dbReference>
<dbReference type="AlphaFoldDB" id="A0A1G5IYP7"/>
<keyword evidence="4" id="KW-0238">DNA-binding</keyword>
<keyword evidence="8" id="KW-1185">Reference proteome</keyword>
<accession>A0A1G5IYP7</accession>
<organism evidence="7 8">
    <name type="scientific">Desulfoluna spongiiphila</name>
    <dbReference type="NCBI Taxonomy" id="419481"/>
    <lineage>
        <taxon>Bacteria</taxon>
        <taxon>Pseudomonadati</taxon>
        <taxon>Thermodesulfobacteriota</taxon>
        <taxon>Desulfobacteria</taxon>
        <taxon>Desulfobacterales</taxon>
        <taxon>Desulfolunaceae</taxon>
        <taxon>Desulfoluna</taxon>
    </lineage>
</organism>
<dbReference type="SUPFAM" id="SSF46689">
    <property type="entry name" value="Homeodomain-like"/>
    <property type="match status" value="1"/>
</dbReference>
<evidence type="ECO:0000313" key="8">
    <source>
        <dbReference type="Proteomes" id="UP000198870"/>
    </source>
</evidence>
<dbReference type="SUPFAM" id="SSF52172">
    <property type="entry name" value="CheY-like"/>
    <property type="match status" value="1"/>
</dbReference>
<feature type="domain" description="Sigma-54 factor interaction" evidence="6">
    <location>
        <begin position="134"/>
        <end position="363"/>
    </location>
</feature>
<dbReference type="InterPro" id="IPR058031">
    <property type="entry name" value="AAA_lid_NorR"/>
</dbReference>
<dbReference type="Pfam" id="PF02954">
    <property type="entry name" value="HTH_8"/>
    <property type="match status" value="1"/>
</dbReference>
<dbReference type="Gene3D" id="3.40.50.300">
    <property type="entry name" value="P-loop containing nucleotide triphosphate hydrolases"/>
    <property type="match status" value="1"/>
</dbReference>
<dbReference type="Gene3D" id="1.10.8.60">
    <property type="match status" value="1"/>
</dbReference>
<dbReference type="PANTHER" id="PTHR32071:SF21">
    <property type="entry name" value="TRANSCRIPTIONAL REGULATORY PROTEIN FLGR"/>
    <property type="match status" value="1"/>
</dbReference>
<evidence type="ECO:0000313" key="7">
    <source>
        <dbReference type="EMBL" id="SCY80729.1"/>
    </source>
</evidence>
<proteinExistence type="predicted"/>
<dbReference type="CDD" id="cd00009">
    <property type="entry name" value="AAA"/>
    <property type="match status" value="1"/>
</dbReference>
<dbReference type="Pfam" id="PF25601">
    <property type="entry name" value="AAA_lid_14"/>
    <property type="match status" value="1"/>
</dbReference>
<dbReference type="STRING" id="419481.SAMN05216233_122127"/>
<sequence length="450" mass="48579">MAACRVLLVDQGLSRSREWGPVLETKGHVLERVPELPDVAGLAAGNHDLVVVHAPSAGEALGSFLSALAAGEEGPDAVVVMDTPDAARAVAWMKNGARDCLMAPVSPEQIALLADARMAASAAGRGRVAGKTRIVTCNPRMEALLSMLDRVADSSASVLITGESGTGKELIARYVHGRSRRNAGPFVAVNCAALPESLMESELFGHEKGAFTGATARKAGKFELAEGGTLLLDEITEMPVILQAKLLRAIQEKEVDRLGGTAPVSVDVRVVATTNRDLKEAIDQGQFREDLYFRLNVIPVKIPPLRERPEDIEALARHFMARFSAQDGRPVKNLTSDALDRLRNYPFAGNVRELENLIHRAVLLADGETIGAEALWFEEGEMPLPAAASETEIPRDFKGAPLREVERIVIFDTLEQTGGNRTHAARILGISVRTLRNKLNEYRADGSEIP</sequence>
<dbReference type="InterPro" id="IPR011006">
    <property type="entry name" value="CheY-like_superfamily"/>
</dbReference>
<keyword evidence="1" id="KW-0547">Nucleotide-binding</keyword>
<dbReference type="EMBL" id="FMUX01000022">
    <property type="protein sequence ID" value="SCY80729.1"/>
    <property type="molecule type" value="Genomic_DNA"/>
</dbReference>
<dbReference type="SUPFAM" id="SSF52540">
    <property type="entry name" value="P-loop containing nucleoside triphosphate hydrolases"/>
    <property type="match status" value="1"/>
</dbReference>
<dbReference type="InterPro" id="IPR003593">
    <property type="entry name" value="AAA+_ATPase"/>
</dbReference>
<dbReference type="PRINTS" id="PR01590">
    <property type="entry name" value="HTHFIS"/>
</dbReference>
<dbReference type="InterPro" id="IPR025943">
    <property type="entry name" value="Sigma_54_int_dom_ATP-bd_2"/>
</dbReference>
<evidence type="ECO:0000256" key="5">
    <source>
        <dbReference type="ARBA" id="ARBA00023163"/>
    </source>
</evidence>
<dbReference type="InterPro" id="IPR025662">
    <property type="entry name" value="Sigma_54_int_dom_ATP-bd_1"/>
</dbReference>
<dbReference type="InterPro" id="IPR009057">
    <property type="entry name" value="Homeodomain-like_sf"/>
</dbReference>
<dbReference type="PANTHER" id="PTHR32071">
    <property type="entry name" value="TRANSCRIPTIONAL REGULATORY PROTEIN"/>
    <property type="match status" value="1"/>
</dbReference>
<dbReference type="InterPro" id="IPR027417">
    <property type="entry name" value="P-loop_NTPase"/>
</dbReference>
<evidence type="ECO:0000256" key="3">
    <source>
        <dbReference type="ARBA" id="ARBA00023015"/>
    </source>
</evidence>
<dbReference type="OrthoDB" id="9763792at2"/>
<evidence type="ECO:0000259" key="6">
    <source>
        <dbReference type="PROSITE" id="PS50045"/>
    </source>
</evidence>
<dbReference type="InterPro" id="IPR002197">
    <property type="entry name" value="HTH_Fis"/>
</dbReference>
<keyword evidence="2" id="KW-0067">ATP-binding</keyword>
<evidence type="ECO:0000256" key="1">
    <source>
        <dbReference type="ARBA" id="ARBA00022741"/>
    </source>
</evidence>
<dbReference type="PROSITE" id="PS00676">
    <property type="entry name" value="SIGMA54_INTERACT_2"/>
    <property type="match status" value="1"/>
</dbReference>